<gene>
    <name evidence="2" type="primary">hda</name>
    <name evidence="2" type="ORF">SNR37_003530</name>
</gene>
<dbReference type="Proteomes" id="UP001310248">
    <property type="component" value="Unassembled WGS sequence"/>
</dbReference>
<evidence type="ECO:0000313" key="2">
    <source>
        <dbReference type="EMBL" id="MEE1674098.1"/>
    </source>
</evidence>
<dbReference type="EMBL" id="JAYDYW010000006">
    <property type="protein sequence ID" value="MEE1674098.1"/>
    <property type="molecule type" value="Genomic_DNA"/>
</dbReference>
<dbReference type="Gene3D" id="1.10.8.60">
    <property type="match status" value="1"/>
</dbReference>
<dbReference type="PANTHER" id="PTHR30050">
    <property type="entry name" value="CHROMOSOMAL REPLICATION INITIATOR PROTEIN DNAA"/>
    <property type="match status" value="1"/>
</dbReference>
<feature type="domain" description="Hda lid" evidence="1">
    <location>
        <begin position="168"/>
        <end position="232"/>
    </location>
</feature>
<keyword evidence="3" id="KW-1185">Reference proteome</keyword>
<evidence type="ECO:0000313" key="3">
    <source>
        <dbReference type="Proteomes" id="UP001310248"/>
    </source>
</evidence>
<dbReference type="NCBIfam" id="TIGR03420">
    <property type="entry name" value="DnaA_homol_Hda"/>
    <property type="match status" value="1"/>
</dbReference>
<dbReference type="NCBIfam" id="NF005982">
    <property type="entry name" value="PRK08084.1"/>
    <property type="match status" value="1"/>
</dbReference>
<protein>
    <submittedName>
        <fullName evidence="2">DnaA inactivator Hda</fullName>
    </submittedName>
</protein>
<dbReference type="PRINTS" id="PR00051">
    <property type="entry name" value="DNAA"/>
</dbReference>
<comment type="caution">
    <text evidence="2">The sequence shown here is derived from an EMBL/GenBank/DDBJ whole genome shotgun (WGS) entry which is preliminary data.</text>
</comment>
<dbReference type="SUPFAM" id="SSF52540">
    <property type="entry name" value="P-loop containing nucleoside triphosphate hydrolases"/>
    <property type="match status" value="1"/>
</dbReference>
<dbReference type="PANTHER" id="PTHR30050:SF5">
    <property type="entry name" value="DNAA REGULATORY INACTIVATOR HDA"/>
    <property type="match status" value="1"/>
</dbReference>
<accession>A0ABU7G3X0</accession>
<dbReference type="RefSeq" id="WP_016403654.1">
    <property type="nucleotide sequence ID" value="NZ_AP023033.1"/>
</dbReference>
<dbReference type="InterPro" id="IPR020591">
    <property type="entry name" value="Chromosome_initiator_DnaA-like"/>
</dbReference>
<sequence>MSFSPQLSLPVLLPDDETLVSFYPGDNQQLLSALRNLALDKGERMLYLWGSEGSGRTHLLHASCTEMADVGAASAYLPLEMHAAMSPKMLEGLESMALVCLDNIDAIVGISAWEEAIFDFYNRRKELASTTRLIVTANAPAPQLSFALADLQSRLNWGVTYKLHELDDEQKLSALQLRAELRGLKMPLEVARFLLKRLSRDMPTLLNKLDLLDQASITAQRKLTVPFVKEILEL</sequence>
<proteinExistence type="predicted"/>
<reference evidence="2 3" key="2">
    <citation type="submission" date="2023-12" db="EMBL/GenBank/DDBJ databases">
        <authorList>
            <consortium name="Cladostephus spongiosus"/>
            <person name="Lorente B."/>
            <person name="Cabral C."/>
            <person name="Frias J."/>
            <person name="Faria J."/>
            <person name="Toubarro D."/>
        </authorList>
    </citation>
    <scope>NUCLEOTIDE SEQUENCE [LARGE SCALE GENOMIC DNA]</scope>
    <source>
        <strain evidence="2 3">ZMCS4</strain>
    </source>
</reference>
<dbReference type="Gene3D" id="3.40.50.300">
    <property type="entry name" value="P-loop containing nucleotide triphosphate hydrolases"/>
    <property type="match status" value="1"/>
</dbReference>
<organism evidence="2 3">
    <name type="scientific">Agarivorans aestuarii</name>
    <dbReference type="NCBI Taxonomy" id="1563703"/>
    <lineage>
        <taxon>Bacteria</taxon>
        <taxon>Pseudomonadati</taxon>
        <taxon>Pseudomonadota</taxon>
        <taxon>Gammaproteobacteria</taxon>
        <taxon>Alteromonadales</taxon>
        <taxon>Alteromonadaceae</taxon>
        <taxon>Agarivorans</taxon>
    </lineage>
</organism>
<reference evidence="3" key="1">
    <citation type="submission" date="2023-07" db="EMBL/GenBank/DDBJ databases">
        <title>Draft genome sequence of Agarivorans aestuarii strain ZMCS4, a CAZymes producing bacteria isolated from the marine brown algae Clodostephus spongiosus.</title>
        <authorList>
            <person name="Lorente B."/>
            <person name="Cabral C."/>
            <person name="Frias J."/>
            <person name="Faria J."/>
            <person name="Toubarro D."/>
        </authorList>
    </citation>
    <scope>NUCLEOTIDE SEQUENCE [LARGE SCALE GENOMIC DNA]</scope>
    <source>
        <strain evidence="3">ZMCS4</strain>
    </source>
</reference>
<name>A0ABU7G3X0_9ALTE</name>
<dbReference type="InterPro" id="IPR027417">
    <property type="entry name" value="P-loop_NTPase"/>
</dbReference>
<dbReference type="InterPro" id="IPR017788">
    <property type="entry name" value="Hda"/>
</dbReference>
<evidence type="ECO:0000259" key="1">
    <source>
        <dbReference type="Pfam" id="PF22688"/>
    </source>
</evidence>
<dbReference type="Pfam" id="PF22688">
    <property type="entry name" value="Hda_lid"/>
    <property type="match status" value="1"/>
</dbReference>
<dbReference type="InterPro" id="IPR055199">
    <property type="entry name" value="Hda_lid"/>
</dbReference>